<reference evidence="1 2" key="1">
    <citation type="journal article" date="2019" name="Sci. Rep.">
        <title>Orb-weaving spider Araneus ventricosus genome elucidates the spidroin gene catalogue.</title>
        <authorList>
            <person name="Kono N."/>
            <person name="Nakamura H."/>
            <person name="Ohtoshi R."/>
            <person name="Moran D.A.P."/>
            <person name="Shinohara A."/>
            <person name="Yoshida Y."/>
            <person name="Fujiwara M."/>
            <person name="Mori M."/>
            <person name="Tomita M."/>
            <person name="Arakawa K."/>
        </authorList>
    </citation>
    <scope>NUCLEOTIDE SEQUENCE [LARGE SCALE GENOMIC DNA]</scope>
</reference>
<organism evidence="1 2">
    <name type="scientific">Araneus ventricosus</name>
    <name type="common">Orbweaver spider</name>
    <name type="synonym">Epeira ventricosa</name>
    <dbReference type="NCBI Taxonomy" id="182803"/>
    <lineage>
        <taxon>Eukaryota</taxon>
        <taxon>Metazoa</taxon>
        <taxon>Ecdysozoa</taxon>
        <taxon>Arthropoda</taxon>
        <taxon>Chelicerata</taxon>
        <taxon>Arachnida</taxon>
        <taxon>Araneae</taxon>
        <taxon>Araneomorphae</taxon>
        <taxon>Entelegynae</taxon>
        <taxon>Araneoidea</taxon>
        <taxon>Araneidae</taxon>
        <taxon>Araneus</taxon>
    </lineage>
</organism>
<gene>
    <name evidence="1" type="ORF">AVEN_270538_1</name>
</gene>
<dbReference type="AlphaFoldDB" id="A0A4Y2B895"/>
<protein>
    <submittedName>
        <fullName evidence="1">Uncharacterized protein</fullName>
    </submittedName>
</protein>
<dbReference type="EMBL" id="BGPR01000052">
    <property type="protein sequence ID" value="GBL87274.1"/>
    <property type="molecule type" value="Genomic_DNA"/>
</dbReference>
<proteinExistence type="predicted"/>
<accession>A0A4Y2B895</accession>
<name>A0A4Y2B895_ARAVE</name>
<keyword evidence="2" id="KW-1185">Reference proteome</keyword>
<sequence>MASHIRRLFRAPRNPFQEMELWRFNLHENPGHIFVVGPQFIAALLGERSLPDWSINKIIRGPTLVARAEISSRLDLNCDFHPFPVDISFSHSLNYFTEERP</sequence>
<evidence type="ECO:0000313" key="2">
    <source>
        <dbReference type="Proteomes" id="UP000499080"/>
    </source>
</evidence>
<dbReference type="Proteomes" id="UP000499080">
    <property type="component" value="Unassembled WGS sequence"/>
</dbReference>
<evidence type="ECO:0000313" key="1">
    <source>
        <dbReference type="EMBL" id="GBL87274.1"/>
    </source>
</evidence>
<comment type="caution">
    <text evidence="1">The sequence shown here is derived from an EMBL/GenBank/DDBJ whole genome shotgun (WGS) entry which is preliminary data.</text>
</comment>